<proteinExistence type="predicted"/>
<keyword evidence="1" id="KW-0812">Transmembrane</keyword>
<evidence type="ECO:0000313" key="2">
    <source>
        <dbReference type="EMBL" id="MCX2972156.1"/>
    </source>
</evidence>
<keyword evidence="1" id="KW-0472">Membrane</keyword>
<evidence type="ECO:0000256" key="1">
    <source>
        <dbReference type="SAM" id="Phobius"/>
    </source>
</evidence>
<protein>
    <submittedName>
        <fullName evidence="2">General secretion pathway protein GspL</fullName>
    </submittedName>
</protein>
<name>A0ABT3SQ97_9GAMM</name>
<keyword evidence="3" id="KW-1185">Reference proteome</keyword>
<organism evidence="2 3">
    <name type="scientific">Candidatus Seongchinamella marina</name>
    <dbReference type="NCBI Taxonomy" id="2518990"/>
    <lineage>
        <taxon>Bacteria</taxon>
        <taxon>Pseudomonadati</taxon>
        <taxon>Pseudomonadota</taxon>
        <taxon>Gammaproteobacteria</taxon>
        <taxon>Cellvibrionales</taxon>
        <taxon>Halieaceae</taxon>
        <taxon>Seongchinamella</taxon>
    </lineage>
</organism>
<feature type="transmembrane region" description="Helical" evidence="1">
    <location>
        <begin position="184"/>
        <end position="208"/>
    </location>
</feature>
<gene>
    <name evidence="2" type="ORF">EYC87_00970</name>
</gene>
<reference evidence="2" key="1">
    <citation type="submission" date="2019-02" db="EMBL/GenBank/DDBJ databases">
        <authorList>
            <person name="Li S.-H."/>
        </authorList>
    </citation>
    <scope>NUCLEOTIDE SEQUENCE</scope>
    <source>
        <strain evidence="2">IMCC8485</strain>
    </source>
</reference>
<dbReference type="Proteomes" id="UP001143307">
    <property type="component" value="Unassembled WGS sequence"/>
</dbReference>
<accession>A0ABT3SQ97</accession>
<dbReference type="RefSeq" id="WP_279251213.1">
    <property type="nucleotide sequence ID" value="NZ_SHNP01000001.1"/>
</dbReference>
<evidence type="ECO:0000313" key="3">
    <source>
        <dbReference type="Proteomes" id="UP001143307"/>
    </source>
</evidence>
<sequence length="337" mass="36778">MFESSQNWELFGYDMRQLGRHFMAAWRELLWAYDSPVRTHLDEPVSLRSPAAETVYQAGLPSGLSEARCSAILLNDDLALSRNLRLPLAVEAELDAVLALEVNANSPFSSEDTGAGWVLTSRDENHIYLTLVIVSLSASMTYISQQYGGHDANAQEVWVDVAGQMAVINGFGESQREQLYRRRLLKVGVMVGAAGLILLLTAGVAAGLKKLEYDRLESVSAETQREAADATQMRSAVSAANETIAAVNQITASYPSAHFHLGRLTELLGDDAFVERLAINGLEIDVRGRAVDASAIMELLTEQADYREVTAASPIRKIPGTGVEQFHLKVRVRGGES</sequence>
<dbReference type="EMBL" id="SHNP01000001">
    <property type="protein sequence ID" value="MCX2972156.1"/>
    <property type="molecule type" value="Genomic_DNA"/>
</dbReference>
<keyword evidence="1" id="KW-1133">Transmembrane helix</keyword>
<comment type="caution">
    <text evidence="2">The sequence shown here is derived from an EMBL/GenBank/DDBJ whole genome shotgun (WGS) entry which is preliminary data.</text>
</comment>